<comment type="subcellular location">
    <subcellularLocation>
        <location evidence="1">Membrane</location>
        <topology evidence="1">Multi-pass membrane protein</topology>
    </subcellularLocation>
</comment>
<dbReference type="AlphaFoldDB" id="I4EHM9"/>
<protein>
    <recommendedName>
        <fullName evidence="12">Probable peptidoglycan glycosyltransferase FtsW</fullName>
        <ecNumber evidence="14">2.4.99.28</ecNumber>
    </recommendedName>
    <alternativeName>
        <fullName evidence="13">Cell division protein FtsW</fullName>
    </alternativeName>
    <alternativeName>
        <fullName evidence="10">Cell wall polymerase</fullName>
    </alternativeName>
    <alternativeName>
        <fullName evidence="9">Peptidoglycan polymerase</fullName>
    </alternativeName>
</protein>
<keyword evidence="5" id="KW-0133">Cell shape</keyword>
<evidence type="ECO:0000256" key="3">
    <source>
        <dbReference type="ARBA" id="ARBA00022679"/>
    </source>
</evidence>
<dbReference type="EC" id="2.4.99.28" evidence="14"/>
<keyword evidence="8 17" id="KW-0472">Membrane</keyword>
<dbReference type="GO" id="GO:0032153">
    <property type="term" value="C:cell division site"/>
    <property type="evidence" value="ECO:0007669"/>
    <property type="project" value="TreeGrafter"/>
</dbReference>
<keyword evidence="6" id="KW-0573">Peptidoglycan synthesis</keyword>
<name>I4EHM9_9BACT</name>
<evidence type="ECO:0000256" key="13">
    <source>
        <dbReference type="ARBA" id="ARBA00041418"/>
    </source>
</evidence>
<evidence type="ECO:0000313" key="19">
    <source>
        <dbReference type="Proteomes" id="UP000004221"/>
    </source>
</evidence>
<dbReference type="EMBL" id="CAGS01000246">
    <property type="protein sequence ID" value="CCF84191.1"/>
    <property type="molecule type" value="Genomic_DNA"/>
</dbReference>
<dbReference type="GO" id="GO:0051301">
    <property type="term" value="P:cell division"/>
    <property type="evidence" value="ECO:0007669"/>
    <property type="project" value="UniProtKB-KW"/>
</dbReference>
<comment type="caution">
    <text evidence="18">The sequence shown here is derived from an EMBL/GenBank/DDBJ whole genome shotgun (WGS) entry which is preliminary data.</text>
</comment>
<feature type="transmembrane region" description="Helical" evidence="17">
    <location>
        <begin position="28"/>
        <end position="47"/>
    </location>
</feature>
<dbReference type="GO" id="GO:0008360">
    <property type="term" value="P:regulation of cell shape"/>
    <property type="evidence" value="ECO:0007669"/>
    <property type="project" value="UniProtKB-KW"/>
</dbReference>
<dbReference type="GO" id="GO:0008955">
    <property type="term" value="F:peptidoglycan glycosyltransferase activity"/>
    <property type="evidence" value="ECO:0007669"/>
    <property type="project" value="UniProtKB-EC"/>
</dbReference>
<evidence type="ECO:0000256" key="9">
    <source>
        <dbReference type="ARBA" id="ARBA00032370"/>
    </source>
</evidence>
<keyword evidence="7 17" id="KW-1133">Transmembrane helix</keyword>
<evidence type="ECO:0000256" key="16">
    <source>
        <dbReference type="SAM" id="MobiDB-lite"/>
    </source>
</evidence>
<dbReference type="PANTHER" id="PTHR30474:SF2">
    <property type="entry name" value="PEPTIDOGLYCAN GLYCOSYLTRANSFERASE FTSW-RELATED"/>
    <property type="match status" value="1"/>
</dbReference>
<keyword evidence="3" id="KW-0808">Transferase</keyword>
<dbReference type="GO" id="GO:0009252">
    <property type="term" value="P:peptidoglycan biosynthetic process"/>
    <property type="evidence" value="ECO:0007669"/>
    <property type="project" value="UniProtKB-KW"/>
</dbReference>
<gene>
    <name evidence="18" type="ORF">NITHO_320002</name>
</gene>
<evidence type="ECO:0000256" key="8">
    <source>
        <dbReference type="ARBA" id="ARBA00023136"/>
    </source>
</evidence>
<evidence type="ECO:0000256" key="10">
    <source>
        <dbReference type="ARBA" id="ARBA00033270"/>
    </source>
</evidence>
<feature type="compositionally biased region" description="Basic residues" evidence="16">
    <location>
        <begin position="135"/>
        <end position="147"/>
    </location>
</feature>
<dbReference type="Pfam" id="PF01098">
    <property type="entry name" value="FTSW_RODA_SPOVE"/>
    <property type="match status" value="1"/>
</dbReference>
<dbReference type="Proteomes" id="UP000004221">
    <property type="component" value="Unassembled WGS sequence"/>
</dbReference>
<comment type="similarity">
    <text evidence="11">Belongs to the SEDS family. FtsW subfamily.</text>
</comment>
<dbReference type="InterPro" id="IPR001182">
    <property type="entry name" value="FtsW/RodA"/>
</dbReference>
<evidence type="ECO:0000256" key="14">
    <source>
        <dbReference type="ARBA" id="ARBA00044770"/>
    </source>
</evidence>
<dbReference type="PANTHER" id="PTHR30474">
    <property type="entry name" value="CELL CYCLE PROTEIN"/>
    <property type="match status" value="1"/>
</dbReference>
<evidence type="ECO:0000256" key="17">
    <source>
        <dbReference type="SAM" id="Phobius"/>
    </source>
</evidence>
<evidence type="ECO:0000256" key="12">
    <source>
        <dbReference type="ARBA" id="ARBA00041185"/>
    </source>
</evidence>
<evidence type="ECO:0000256" key="1">
    <source>
        <dbReference type="ARBA" id="ARBA00004141"/>
    </source>
</evidence>
<proteinExistence type="inferred from homology"/>
<evidence type="ECO:0000256" key="6">
    <source>
        <dbReference type="ARBA" id="ARBA00022984"/>
    </source>
</evidence>
<comment type="catalytic activity">
    <reaction evidence="15">
        <text>[GlcNAc-(1-&gt;4)-Mur2Ac(oyl-L-Ala-gamma-D-Glu-L-Lys-D-Ala-D-Ala)](n)-di-trans,octa-cis-undecaprenyl diphosphate + beta-D-GlcNAc-(1-&gt;4)-Mur2Ac(oyl-L-Ala-gamma-D-Glu-L-Lys-D-Ala-D-Ala)-di-trans,octa-cis-undecaprenyl diphosphate = [GlcNAc-(1-&gt;4)-Mur2Ac(oyl-L-Ala-gamma-D-Glu-L-Lys-D-Ala-D-Ala)](n+1)-di-trans,octa-cis-undecaprenyl diphosphate + di-trans,octa-cis-undecaprenyl diphosphate + H(+)</text>
        <dbReference type="Rhea" id="RHEA:23708"/>
        <dbReference type="Rhea" id="RHEA-COMP:9602"/>
        <dbReference type="Rhea" id="RHEA-COMP:9603"/>
        <dbReference type="ChEBI" id="CHEBI:15378"/>
        <dbReference type="ChEBI" id="CHEBI:58405"/>
        <dbReference type="ChEBI" id="CHEBI:60033"/>
        <dbReference type="ChEBI" id="CHEBI:78435"/>
        <dbReference type="EC" id="2.4.99.28"/>
    </reaction>
</comment>
<dbReference type="GO" id="GO:0005886">
    <property type="term" value="C:plasma membrane"/>
    <property type="evidence" value="ECO:0007669"/>
    <property type="project" value="TreeGrafter"/>
</dbReference>
<feature type="compositionally biased region" description="Basic and acidic residues" evidence="16">
    <location>
        <begin position="104"/>
        <end position="113"/>
    </location>
</feature>
<keyword evidence="4 17" id="KW-0812">Transmembrane</keyword>
<accession>I4EHM9</accession>
<keyword evidence="2" id="KW-0328">Glycosyltransferase</keyword>
<reference evidence="18 19" key="1">
    <citation type="journal article" date="2012" name="ISME J.">
        <title>Nitrification expanded: discovery, physiology and genomics of a nitrite-oxidizing bacterium from the phylum Chloroflexi.</title>
        <authorList>
            <person name="Sorokin D.Y."/>
            <person name="Lucker S."/>
            <person name="Vejmelkova D."/>
            <person name="Kostrikina N.A."/>
            <person name="Kleerebezem R."/>
            <person name="Rijpstra W.I."/>
            <person name="Damste J.S."/>
            <person name="Le Paslier D."/>
            <person name="Muyzer G."/>
            <person name="Wagner M."/>
            <person name="van Loosdrecht M.C."/>
            <person name="Daims H."/>
        </authorList>
    </citation>
    <scope>NUCLEOTIDE SEQUENCE [LARGE SCALE GENOMIC DNA]</scope>
    <source>
        <strain evidence="19">none</strain>
    </source>
</reference>
<organism evidence="18 19">
    <name type="scientific">Nitrolancea hollandica Lb</name>
    <dbReference type="NCBI Taxonomy" id="1129897"/>
    <lineage>
        <taxon>Bacteria</taxon>
        <taxon>Pseudomonadati</taxon>
        <taxon>Thermomicrobiota</taxon>
        <taxon>Thermomicrobia</taxon>
        <taxon>Sphaerobacterales</taxon>
        <taxon>Sphaerobacterineae</taxon>
        <taxon>Sphaerobacteraceae</taxon>
        <taxon>Nitrolancea</taxon>
    </lineage>
</organism>
<feature type="region of interest" description="Disordered" evidence="16">
    <location>
        <begin position="60"/>
        <end position="147"/>
    </location>
</feature>
<evidence type="ECO:0000256" key="15">
    <source>
        <dbReference type="ARBA" id="ARBA00049902"/>
    </source>
</evidence>
<evidence type="ECO:0000256" key="7">
    <source>
        <dbReference type="ARBA" id="ARBA00022989"/>
    </source>
</evidence>
<evidence type="ECO:0000256" key="11">
    <source>
        <dbReference type="ARBA" id="ARBA00038053"/>
    </source>
</evidence>
<evidence type="ECO:0000256" key="5">
    <source>
        <dbReference type="ARBA" id="ARBA00022960"/>
    </source>
</evidence>
<evidence type="ECO:0000256" key="2">
    <source>
        <dbReference type="ARBA" id="ARBA00022676"/>
    </source>
</evidence>
<keyword evidence="18" id="KW-0132">Cell division</keyword>
<evidence type="ECO:0000313" key="18">
    <source>
        <dbReference type="EMBL" id="CCF84191.1"/>
    </source>
</evidence>
<dbReference type="GO" id="GO:0015648">
    <property type="term" value="F:lipid-linked peptidoglycan transporter activity"/>
    <property type="evidence" value="ECO:0007669"/>
    <property type="project" value="TreeGrafter"/>
</dbReference>
<keyword evidence="18" id="KW-0131">Cell cycle</keyword>
<evidence type="ECO:0000256" key="4">
    <source>
        <dbReference type="ARBA" id="ARBA00022692"/>
    </source>
</evidence>
<keyword evidence="19" id="KW-1185">Reference proteome</keyword>
<sequence>MTWIIFQAAINIGGITLTIPFTGVPLPFISYGGTSLAVSLAAIGLLLNVSRQTVDRPVLAVEDSPAGPQHSGSITRRFSQGRRAPSRASLPAQPAPRPSRRNAGRRERTDDRTPVSFPSGRGSTPRQAGSFGRAQNRRPARSTRHWK</sequence>